<dbReference type="AlphaFoldDB" id="D3BCC6"/>
<evidence type="ECO:0000313" key="1">
    <source>
        <dbReference type="EMBL" id="EFA80916.1"/>
    </source>
</evidence>
<reference evidence="1 2" key="1">
    <citation type="journal article" date="2011" name="Genome Res.">
        <title>Phylogeny-wide analysis of social amoeba genomes highlights ancient origins for complex intercellular communication.</title>
        <authorList>
            <person name="Heidel A.J."/>
            <person name="Lawal H.M."/>
            <person name="Felder M."/>
            <person name="Schilde C."/>
            <person name="Helps N.R."/>
            <person name="Tunggal B."/>
            <person name="Rivero F."/>
            <person name="John U."/>
            <person name="Schleicher M."/>
            <person name="Eichinger L."/>
            <person name="Platzer M."/>
            <person name="Noegel A.A."/>
            <person name="Schaap P."/>
            <person name="Gloeckner G."/>
        </authorList>
    </citation>
    <scope>NUCLEOTIDE SEQUENCE [LARGE SCALE GENOMIC DNA]</scope>
    <source>
        <strain evidence="2">ATCC 26659 / Pp 5 / PN500</strain>
    </source>
</reference>
<proteinExistence type="predicted"/>
<dbReference type="RefSeq" id="XP_020433034.1">
    <property type="nucleotide sequence ID" value="XM_020577014.1"/>
</dbReference>
<dbReference type="Proteomes" id="UP000001396">
    <property type="component" value="Unassembled WGS sequence"/>
</dbReference>
<dbReference type="InParanoid" id="D3BCC6"/>
<name>D3BCC6_HETP5</name>
<sequence length="45" mass="4781">MAIIVCFMTCLENDVTIVVIAAANCIKNANTSSGTRMDKSTTTLN</sequence>
<gene>
    <name evidence="1" type="ORF">PPL_06151</name>
</gene>
<organism evidence="1 2">
    <name type="scientific">Heterostelium pallidum (strain ATCC 26659 / Pp 5 / PN500)</name>
    <name type="common">Cellular slime mold</name>
    <name type="synonym">Polysphondylium pallidum</name>
    <dbReference type="NCBI Taxonomy" id="670386"/>
    <lineage>
        <taxon>Eukaryota</taxon>
        <taxon>Amoebozoa</taxon>
        <taxon>Evosea</taxon>
        <taxon>Eumycetozoa</taxon>
        <taxon>Dictyostelia</taxon>
        <taxon>Acytosteliales</taxon>
        <taxon>Acytosteliaceae</taxon>
        <taxon>Heterostelium</taxon>
    </lineage>
</organism>
<evidence type="ECO:0000313" key="2">
    <source>
        <dbReference type="Proteomes" id="UP000001396"/>
    </source>
</evidence>
<dbReference type="GeneID" id="31361634"/>
<dbReference type="EMBL" id="ADBJ01000027">
    <property type="protein sequence ID" value="EFA80916.1"/>
    <property type="molecule type" value="Genomic_DNA"/>
</dbReference>
<protein>
    <submittedName>
        <fullName evidence="1">Uncharacterized protein</fullName>
    </submittedName>
</protein>
<comment type="caution">
    <text evidence="1">The sequence shown here is derived from an EMBL/GenBank/DDBJ whole genome shotgun (WGS) entry which is preliminary data.</text>
</comment>
<keyword evidence="2" id="KW-1185">Reference proteome</keyword>
<accession>D3BCC6</accession>